<dbReference type="EMBL" id="JACBZS010000001">
    <property type="protein sequence ID" value="NYI70669.1"/>
    <property type="molecule type" value="Genomic_DNA"/>
</dbReference>
<dbReference type="Proteomes" id="UP000527616">
    <property type="component" value="Unassembled WGS sequence"/>
</dbReference>
<dbReference type="PANTHER" id="PTHR11705:SF143">
    <property type="entry name" value="SLL0236 PROTEIN"/>
    <property type="match status" value="1"/>
</dbReference>
<evidence type="ECO:0000256" key="2">
    <source>
        <dbReference type="ARBA" id="ARBA00005988"/>
    </source>
</evidence>
<comment type="similarity">
    <text evidence="2 7">Belongs to the peptidase M14 family.</text>
</comment>
<dbReference type="InterPro" id="IPR006311">
    <property type="entry name" value="TAT_signal"/>
</dbReference>
<reference evidence="11 12" key="1">
    <citation type="submission" date="2020-07" db="EMBL/GenBank/DDBJ databases">
        <title>Sequencing the genomes of 1000 actinobacteria strains.</title>
        <authorList>
            <person name="Klenk H.-P."/>
        </authorList>
    </citation>
    <scope>NUCLEOTIDE SEQUENCE [LARGE SCALE GENOMIC DNA]</scope>
    <source>
        <strain evidence="11 12">DSM 103164</strain>
    </source>
</reference>
<dbReference type="GO" id="GO:0006508">
    <property type="term" value="P:proteolysis"/>
    <property type="evidence" value="ECO:0007669"/>
    <property type="project" value="UniProtKB-KW"/>
</dbReference>
<evidence type="ECO:0000313" key="12">
    <source>
        <dbReference type="Proteomes" id="UP000527616"/>
    </source>
</evidence>
<feature type="region of interest" description="Disordered" evidence="8">
    <location>
        <begin position="689"/>
        <end position="709"/>
    </location>
</feature>
<dbReference type="Pfam" id="PF00246">
    <property type="entry name" value="Peptidase_M14"/>
    <property type="match status" value="1"/>
</dbReference>
<comment type="cofactor">
    <cofactor evidence="1">
        <name>Zn(2+)</name>
        <dbReference type="ChEBI" id="CHEBI:29105"/>
    </cofactor>
</comment>
<dbReference type="InterPro" id="IPR000834">
    <property type="entry name" value="Peptidase_M14"/>
</dbReference>
<evidence type="ECO:0000256" key="4">
    <source>
        <dbReference type="ARBA" id="ARBA00022801"/>
    </source>
</evidence>
<keyword evidence="4" id="KW-0378">Hydrolase</keyword>
<keyword evidence="12" id="KW-1185">Reference proteome</keyword>
<comment type="caution">
    <text evidence="11">The sequence shown here is derived from an EMBL/GenBank/DDBJ whole genome shotgun (WGS) entry which is preliminary data.</text>
</comment>
<organism evidence="11 12">
    <name type="scientific">Naumannella cuiyingiana</name>
    <dbReference type="NCBI Taxonomy" id="1347891"/>
    <lineage>
        <taxon>Bacteria</taxon>
        <taxon>Bacillati</taxon>
        <taxon>Actinomycetota</taxon>
        <taxon>Actinomycetes</taxon>
        <taxon>Propionibacteriales</taxon>
        <taxon>Propionibacteriaceae</taxon>
        <taxon>Naumannella</taxon>
    </lineage>
</organism>
<evidence type="ECO:0000256" key="7">
    <source>
        <dbReference type="PROSITE-ProRule" id="PRU01379"/>
    </source>
</evidence>
<proteinExistence type="inferred from homology"/>
<feature type="signal peptide" evidence="9">
    <location>
        <begin position="1"/>
        <end position="30"/>
    </location>
</feature>
<keyword evidence="5" id="KW-0862">Zinc</keyword>
<feature type="region of interest" description="Disordered" evidence="8">
    <location>
        <begin position="109"/>
        <end position="146"/>
    </location>
</feature>
<sequence length="709" mass="76790">MTHRRRWCAGIALALASALTITLAPQPASAEDPPVEQLVRIRVDSTDLLRELEQGGLDITHDVGQGPGATFEATVVTDPAGLERLRTEDGVEVLGTLDGPTREEARAQLKGNAEPLTGRQKDALKPAPSRANKPGRGRPPVVSPDGTLTVLRADTWTTGGQRMVSLEVRSEAGRDDRLSVTADTGQSLTMSAFVDQGTYLYHRQSQPVPLTGDAGSVTVRSGADGSEVTAPLDSWLSSGVTDFPDGFRWGFTDDGYVDSEQTDALIEKLAADNPDVAEVVELPNETVGYGAPGGALAAPASYPREGKTVKALRIGRVRDGSKTGVLLYAQEHAREWVTSLVALETAQRLLANDGTDPLTTSMIDDLDIFIVPQVNPDGVAYALYDDLYQRSNRNPAYCPGAGTNLGVDLNRNFRVGSVHEGFVGASARCPSSTYAGPEPLSESESKNTAWLVEQHPNIKFAMNTHSFGGYFMWSPGAYDAQRNPLPRPSLATEQYFFASSETILSRVREYRDTVVWPGRTGPISDVLYSAAGNSGDDLFYGGDAEDNTPHVYAWNFEVGLPRWDAASQRWVDTGAFWPEFADEGFGQAMEFANGWYGILEVAQAYANDTTDPTSKANVDGRGSYSGPVDVLWETSEPATIYYTTDGSRPTWDSPTVQQDGIRGGALPIRLTKDRTVLQWFAVDQKGNVEGNYDPDRGRGAPQREVIKIR</sequence>
<feature type="active site" description="Proton donor/acceptor" evidence="7">
    <location>
        <position position="557"/>
    </location>
</feature>
<dbReference type="PROSITE" id="PS52035">
    <property type="entry name" value="PEPTIDASE_M14"/>
    <property type="match status" value="1"/>
</dbReference>
<keyword evidence="6" id="KW-0482">Metalloprotease</keyword>
<dbReference type="PROSITE" id="PS51318">
    <property type="entry name" value="TAT"/>
    <property type="match status" value="1"/>
</dbReference>
<dbReference type="InterPro" id="IPR059177">
    <property type="entry name" value="GH29D-like_dom"/>
</dbReference>
<evidence type="ECO:0000256" key="5">
    <source>
        <dbReference type="ARBA" id="ARBA00022833"/>
    </source>
</evidence>
<dbReference type="SUPFAM" id="SSF53187">
    <property type="entry name" value="Zn-dependent exopeptidases"/>
    <property type="match status" value="1"/>
</dbReference>
<name>A0A7Z0IKJ0_9ACTN</name>
<dbReference type="Pfam" id="PF13290">
    <property type="entry name" value="CHB_HEX_C_1"/>
    <property type="match status" value="1"/>
</dbReference>
<evidence type="ECO:0000256" key="3">
    <source>
        <dbReference type="ARBA" id="ARBA00022670"/>
    </source>
</evidence>
<dbReference type="AlphaFoldDB" id="A0A7Z0IKJ0"/>
<feature type="domain" description="Peptidase M14" evidence="10">
    <location>
        <begin position="255"/>
        <end position="584"/>
    </location>
</feature>
<accession>A0A7Z0IKJ0</accession>
<keyword evidence="3" id="KW-0645">Protease</keyword>
<evidence type="ECO:0000313" key="11">
    <source>
        <dbReference type="EMBL" id="NYI70669.1"/>
    </source>
</evidence>
<gene>
    <name evidence="11" type="ORF">GGQ54_001229</name>
</gene>
<evidence type="ECO:0000256" key="6">
    <source>
        <dbReference type="ARBA" id="ARBA00023049"/>
    </source>
</evidence>
<keyword evidence="9" id="KW-0732">Signal</keyword>
<evidence type="ECO:0000256" key="1">
    <source>
        <dbReference type="ARBA" id="ARBA00001947"/>
    </source>
</evidence>
<dbReference type="GO" id="GO:0005615">
    <property type="term" value="C:extracellular space"/>
    <property type="evidence" value="ECO:0007669"/>
    <property type="project" value="TreeGrafter"/>
</dbReference>
<evidence type="ECO:0000259" key="10">
    <source>
        <dbReference type="PROSITE" id="PS52035"/>
    </source>
</evidence>
<dbReference type="GO" id="GO:0008270">
    <property type="term" value="F:zinc ion binding"/>
    <property type="evidence" value="ECO:0007669"/>
    <property type="project" value="InterPro"/>
</dbReference>
<dbReference type="SMART" id="SM00631">
    <property type="entry name" value="Zn_pept"/>
    <property type="match status" value="1"/>
</dbReference>
<dbReference type="Gene3D" id="3.40.630.10">
    <property type="entry name" value="Zn peptidases"/>
    <property type="match status" value="1"/>
</dbReference>
<evidence type="ECO:0000256" key="9">
    <source>
        <dbReference type="SAM" id="SignalP"/>
    </source>
</evidence>
<evidence type="ECO:0000256" key="8">
    <source>
        <dbReference type="SAM" id="MobiDB-lite"/>
    </source>
</evidence>
<feature type="chain" id="PRO_5030905064" description="Peptidase M14 domain-containing protein" evidence="9">
    <location>
        <begin position="31"/>
        <end position="709"/>
    </location>
</feature>
<protein>
    <recommendedName>
        <fullName evidence="10">Peptidase M14 domain-containing protein</fullName>
    </recommendedName>
</protein>
<dbReference type="GO" id="GO:0004181">
    <property type="term" value="F:metallocarboxypeptidase activity"/>
    <property type="evidence" value="ECO:0007669"/>
    <property type="project" value="InterPro"/>
</dbReference>
<dbReference type="PANTHER" id="PTHR11705">
    <property type="entry name" value="PROTEASE FAMILY M14 CARBOXYPEPTIDASE A,B"/>
    <property type="match status" value="1"/>
</dbReference>
<dbReference type="RefSeq" id="WP_179444599.1">
    <property type="nucleotide sequence ID" value="NZ_JACBZS010000001.1"/>
</dbReference>